<evidence type="ECO:0000256" key="7">
    <source>
        <dbReference type="SAM" id="SignalP"/>
    </source>
</evidence>
<evidence type="ECO:0000256" key="5">
    <source>
        <dbReference type="SAM" id="MobiDB-lite"/>
    </source>
</evidence>
<accession>A0ABS4XG37</accession>
<protein>
    <submittedName>
        <fullName evidence="9">Methionine-rich copper-binding protein CopC</fullName>
    </submittedName>
</protein>
<evidence type="ECO:0000256" key="1">
    <source>
        <dbReference type="ARBA" id="ARBA00004196"/>
    </source>
</evidence>
<evidence type="ECO:0000256" key="3">
    <source>
        <dbReference type="ARBA" id="ARBA00022729"/>
    </source>
</evidence>
<evidence type="ECO:0000256" key="6">
    <source>
        <dbReference type="SAM" id="Phobius"/>
    </source>
</evidence>
<dbReference type="Gene3D" id="2.60.40.1220">
    <property type="match status" value="1"/>
</dbReference>
<keyword evidence="3 7" id="KW-0732">Signal</keyword>
<dbReference type="InterPro" id="IPR014755">
    <property type="entry name" value="Cu-Rt/internalin_Ig-like"/>
</dbReference>
<keyword evidence="6" id="KW-0812">Transmembrane</keyword>
<organism evidence="9 10">
    <name type="scientific">Paeniglutamicibacter kerguelensis</name>
    <dbReference type="NCBI Taxonomy" id="254788"/>
    <lineage>
        <taxon>Bacteria</taxon>
        <taxon>Bacillati</taxon>
        <taxon>Actinomycetota</taxon>
        <taxon>Actinomycetes</taxon>
        <taxon>Micrococcales</taxon>
        <taxon>Micrococcaceae</taxon>
        <taxon>Paeniglutamicibacter</taxon>
    </lineage>
</organism>
<proteinExistence type="predicted"/>
<comment type="caution">
    <text evidence="9">The sequence shown here is derived from an EMBL/GenBank/DDBJ whole genome shotgun (WGS) entry which is preliminary data.</text>
</comment>
<feature type="chain" id="PRO_5047251566" evidence="7">
    <location>
        <begin position="34"/>
        <end position="208"/>
    </location>
</feature>
<evidence type="ECO:0000256" key="2">
    <source>
        <dbReference type="ARBA" id="ARBA00022723"/>
    </source>
</evidence>
<dbReference type="EMBL" id="JAGIOF010000001">
    <property type="protein sequence ID" value="MBP2387266.1"/>
    <property type="molecule type" value="Genomic_DNA"/>
</dbReference>
<keyword evidence="10" id="KW-1185">Reference proteome</keyword>
<evidence type="ECO:0000313" key="10">
    <source>
        <dbReference type="Proteomes" id="UP001296993"/>
    </source>
</evidence>
<reference evidence="9 10" key="1">
    <citation type="submission" date="2021-03" db="EMBL/GenBank/DDBJ databases">
        <title>Sequencing the genomes of 1000 actinobacteria strains.</title>
        <authorList>
            <person name="Klenk H.-P."/>
        </authorList>
    </citation>
    <scope>NUCLEOTIDE SEQUENCE [LARGE SCALE GENOMIC DNA]</scope>
    <source>
        <strain evidence="9 10">DSM 15797</strain>
    </source>
</reference>
<feature type="compositionally biased region" description="Pro residues" evidence="5">
    <location>
        <begin position="141"/>
        <end position="151"/>
    </location>
</feature>
<dbReference type="InterPro" id="IPR014756">
    <property type="entry name" value="Ig_E-set"/>
</dbReference>
<feature type="signal peptide" evidence="7">
    <location>
        <begin position="1"/>
        <end position="33"/>
    </location>
</feature>
<dbReference type="PANTHER" id="PTHR34820">
    <property type="entry name" value="INNER MEMBRANE PROTEIN YEBZ"/>
    <property type="match status" value="1"/>
</dbReference>
<dbReference type="Proteomes" id="UP001296993">
    <property type="component" value="Unassembled WGS sequence"/>
</dbReference>
<gene>
    <name evidence="9" type="ORF">JOF47_002777</name>
</gene>
<keyword evidence="6" id="KW-0472">Membrane</keyword>
<dbReference type="InterPro" id="IPR032694">
    <property type="entry name" value="CopC/D"/>
</dbReference>
<feature type="domain" description="CopC" evidence="8">
    <location>
        <begin position="37"/>
        <end position="129"/>
    </location>
</feature>
<feature type="transmembrane region" description="Helical" evidence="6">
    <location>
        <begin position="170"/>
        <end position="191"/>
    </location>
</feature>
<evidence type="ECO:0000256" key="4">
    <source>
        <dbReference type="ARBA" id="ARBA00023008"/>
    </source>
</evidence>
<name>A0ABS4XG37_9MICC</name>
<evidence type="ECO:0000259" key="8">
    <source>
        <dbReference type="Pfam" id="PF04234"/>
    </source>
</evidence>
<keyword evidence="4" id="KW-0186">Copper</keyword>
<dbReference type="Pfam" id="PF04234">
    <property type="entry name" value="CopC"/>
    <property type="match status" value="1"/>
</dbReference>
<dbReference type="InterPro" id="IPR007348">
    <property type="entry name" value="CopC_dom"/>
</dbReference>
<comment type="subcellular location">
    <subcellularLocation>
        <location evidence="1">Cell envelope</location>
    </subcellularLocation>
</comment>
<dbReference type="RefSeq" id="WP_209999447.1">
    <property type="nucleotide sequence ID" value="NZ_BAAAJY010000005.1"/>
</dbReference>
<evidence type="ECO:0000313" key="9">
    <source>
        <dbReference type="EMBL" id="MBP2387266.1"/>
    </source>
</evidence>
<dbReference type="SUPFAM" id="SSF81296">
    <property type="entry name" value="E set domains"/>
    <property type="match status" value="1"/>
</dbReference>
<feature type="region of interest" description="Disordered" evidence="5">
    <location>
        <begin position="123"/>
        <end position="165"/>
    </location>
</feature>
<keyword evidence="2" id="KW-0479">Metal-binding</keyword>
<feature type="compositionally biased region" description="Low complexity" evidence="5">
    <location>
        <begin position="152"/>
        <end position="165"/>
    </location>
</feature>
<dbReference type="PANTHER" id="PTHR34820:SF4">
    <property type="entry name" value="INNER MEMBRANE PROTEIN YEBZ"/>
    <property type="match status" value="1"/>
</dbReference>
<keyword evidence="6" id="KW-1133">Transmembrane helix</keyword>
<sequence>MDSFSLTRCLFRQTALVLLAFLSLTVVIFPATAAQAHDVLVGTNPEDGATLSTAPSTIGLTFSNTPIALGAEILVFDGNGTNWADGPVSIVDNQVSQAIRAGAPAGKFTVQWRIVSSDSHPIEGTFSFTSQGPEPDSSQPAPVPTSPPAPAAQPATQSATHPTATTDYNIPWGGLAAGIGVVVVVIVGIAASKRRRSRLKADDETPGN</sequence>